<feature type="domain" description="DUF7770" evidence="1">
    <location>
        <begin position="30"/>
        <end position="163"/>
    </location>
</feature>
<organism evidence="2 3">
    <name type="scientific">Aspergillus steynii IBT 23096</name>
    <dbReference type="NCBI Taxonomy" id="1392250"/>
    <lineage>
        <taxon>Eukaryota</taxon>
        <taxon>Fungi</taxon>
        <taxon>Dikarya</taxon>
        <taxon>Ascomycota</taxon>
        <taxon>Pezizomycotina</taxon>
        <taxon>Eurotiomycetes</taxon>
        <taxon>Eurotiomycetidae</taxon>
        <taxon>Eurotiales</taxon>
        <taxon>Aspergillaceae</taxon>
        <taxon>Aspergillus</taxon>
        <taxon>Aspergillus subgen. Circumdati</taxon>
    </lineage>
</organism>
<comment type="caution">
    <text evidence="2">The sequence shown here is derived from an EMBL/GenBank/DDBJ whole genome shotgun (WGS) entry which is preliminary data.</text>
</comment>
<dbReference type="OrthoDB" id="10654930at2759"/>
<sequence>MPKPFPVQAVFREHRPVMYIRIAVLGGFDNGNHFSLFLVHAGNETSTRCTVRADRDTETSTVEWSNHNYTLSHSAIVWWDIPVQRACTVSDIGHMVYDNGRFQYEMPGGRGRRWWTYTILQDMVECGFIGRYEVKSLYMNFGYFYNQNGQRDREMPMVEGTFY</sequence>
<dbReference type="Pfam" id="PF24968">
    <property type="entry name" value="DUF7770"/>
    <property type="match status" value="1"/>
</dbReference>
<dbReference type="InterPro" id="IPR056672">
    <property type="entry name" value="DUF7770"/>
</dbReference>
<dbReference type="EMBL" id="MSFO01000004">
    <property type="protein sequence ID" value="PLB49698.1"/>
    <property type="molecule type" value="Genomic_DNA"/>
</dbReference>
<name>A0A2I2GA06_9EURO</name>
<accession>A0A2I2GA06</accession>
<keyword evidence="3" id="KW-1185">Reference proteome</keyword>
<dbReference type="VEuPathDB" id="FungiDB:P170DRAFT_475990"/>
<evidence type="ECO:0000313" key="2">
    <source>
        <dbReference type="EMBL" id="PLB49698.1"/>
    </source>
</evidence>
<dbReference type="GeneID" id="36561006"/>
<proteinExistence type="predicted"/>
<dbReference type="RefSeq" id="XP_024705000.1">
    <property type="nucleotide sequence ID" value="XM_024853308.1"/>
</dbReference>
<gene>
    <name evidence="2" type="ORF">P170DRAFT_475990</name>
</gene>
<dbReference type="AlphaFoldDB" id="A0A2I2GA06"/>
<reference evidence="2 3" key="1">
    <citation type="submission" date="2016-12" db="EMBL/GenBank/DDBJ databases">
        <title>The genomes of Aspergillus section Nigri reveals drivers in fungal speciation.</title>
        <authorList>
            <consortium name="DOE Joint Genome Institute"/>
            <person name="Vesth T.C."/>
            <person name="Nybo J."/>
            <person name="Theobald S."/>
            <person name="Brandl J."/>
            <person name="Frisvad J.C."/>
            <person name="Nielsen K.F."/>
            <person name="Lyhne E.K."/>
            <person name="Kogle M.E."/>
            <person name="Kuo A."/>
            <person name="Riley R."/>
            <person name="Clum A."/>
            <person name="Nolan M."/>
            <person name="Lipzen A."/>
            <person name="Salamov A."/>
            <person name="Henrissat B."/>
            <person name="Wiebenga A."/>
            <person name="De Vries R.P."/>
            <person name="Grigoriev I.V."/>
            <person name="Mortensen U.H."/>
            <person name="Andersen M.R."/>
            <person name="Baker S.E."/>
        </authorList>
    </citation>
    <scope>NUCLEOTIDE SEQUENCE [LARGE SCALE GENOMIC DNA]</scope>
    <source>
        <strain evidence="2 3">IBT 23096</strain>
    </source>
</reference>
<dbReference type="Proteomes" id="UP000234275">
    <property type="component" value="Unassembled WGS sequence"/>
</dbReference>
<evidence type="ECO:0000313" key="3">
    <source>
        <dbReference type="Proteomes" id="UP000234275"/>
    </source>
</evidence>
<evidence type="ECO:0000259" key="1">
    <source>
        <dbReference type="Pfam" id="PF24968"/>
    </source>
</evidence>
<dbReference type="STRING" id="1392250.A0A2I2GA06"/>
<protein>
    <recommendedName>
        <fullName evidence="1">DUF7770 domain-containing protein</fullName>
    </recommendedName>
</protein>